<name>A0A1M5JFS2_9FLAO</name>
<protein>
    <recommendedName>
        <fullName evidence="3">DUF4160 domain-containing protein</fullName>
    </recommendedName>
</protein>
<proteinExistence type="predicted"/>
<evidence type="ECO:0008006" key="3">
    <source>
        <dbReference type="Google" id="ProtNLM"/>
    </source>
</evidence>
<dbReference type="AlphaFoldDB" id="A0A1M5JFS2"/>
<dbReference type="EMBL" id="FQWF01000005">
    <property type="protein sequence ID" value="SHG39225.1"/>
    <property type="molecule type" value="Genomic_DNA"/>
</dbReference>
<evidence type="ECO:0000313" key="2">
    <source>
        <dbReference type="Proteomes" id="UP000184020"/>
    </source>
</evidence>
<keyword evidence="2" id="KW-1185">Reference proteome</keyword>
<dbReference type="OrthoDB" id="122670at2"/>
<organism evidence="1 2">
    <name type="scientific">Flavobacterium micromati</name>
    <dbReference type="NCBI Taxonomy" id="229205"/>
    <lineage>
        <taxon>Bacteria</taxon>
        <taxon>Pseudomonadati</taxon>
        <taxon>Bacteroidota</taxon>
        <taxon>Flavobacteriia</taxon>
        <taxon>Flavobacteriales</taxon>
        <taxon>Flavobacteriaceae</taxon>
        <taxon>Flavobacterium</taxon>
    </lineage>
</organism>
<dbReference type="STRING" id="229205.SAMN05444372_105165"/>
<dbReference type="RefSeq" id="WP_073018592.1">
    <property type="nucleotide sequence ID" value="NZ_FQWF01000005.1"/>
</dbReference>
<gene>
    <name evidence="1" type="ORF">SAMN05444372_105165</name>
</gene>
<dbReference type="Pfam" id="PF13711">
    <property type="entry name" value="DUF4160"/>
    <property type="match status" value="1"/>
</dbReference>
<sequence length="101" mass="12109">MPKLYEYLGILFYFYSNEHEPIHIHAKKAEFESKAEFYIVNGIISEIKIISVKGKKPLFGTELKNFQAFLEHYATEIVIKWIDYFVYHKEITFEKITKKIK</sequence>
<dbReference type="InterPro" id="IPR025427">
    <property type="entry name" value="DUF4160"/>
</dbReference>
<evidence type="ECO:0000313" key="1">
    <source>
        <dbReference type="EMBL" id="SHG39225.1"/>
    </source>
</evidence>
<reference evidence="2" key="1">
    <citation type="submission" date="2016-11" db="EMBL/GenBank/DDBJ databases">
        <authorList>
            <person name="Varghese N."/>
            <person name="Submissions S."/>
        </authorList>
    </citation>
    <scope>NUCLEOTIDE SEQUENCE [LARGE SCALE GENOMIC DNA]</scope>
    <source>
        <strain evidence="2">DSM 17659</strain>
    </source>
</reference>
<accession>A0A1M5JFS2</accession>
<dbReference type="Proteomes" id="UP000184020">
    <property type="component" value="Unassembled WGS sequence"/>
</dbReference>